<keyword evidence="2" id="KW-1133">Transmembrane helix</keyword>
<keyword evidence="2" id="KW-0472">Membrane</keyword>
<accession>A0A932CQB9</accession>
<evidence type="ECO:0000256" key="1">
    <source>
        <dbReference type="SAM" id="MobiDB-lite"/>
    </source>
</evidence>
<evidence type="ECO:0000313" key="3">
    <source>
        <dbReference type="EMBL" id="MBI2877556.1"/>
    </source>
</evidence>
<keyword evidence="2" id="KW-0812">Transmembrane</keyword>
<proteinExistence type="predicted"/>
<dbReference type="Proteomes" id="UP000769766">
    <property type="component" value="Unassembled WGS sequence"/>
</dbReference>
<feature type="compositionally biased region" description="Gly residues" evidence="1">
    <location>
        <begin position="70"/>
        <end position="88"/>
    </location>
</feature>
<gene>
    <name evidence="3" type="ORF">HYY20_11810</name>
</gene>
<evidence type="ECO:0000313" key="4">
    <source>
        <dbReference type="Proteomes" id="UP000769766"/>
    </source>
</evidence>
<sequence>MCTDFFQGRSLGAIYGLALIAGGSGGALGPLFSAYIFDATGSYTPGLPGCPGCPQPLQCPDVGRCPQEGADGGGEGQSSGPGGPWRDC</sequence>
<name>A0A932CQB9_UNCTE</name>
<dbReference type="AlphaFoldDB" id="A0A932CQB9"/>
<feature type="region of interest" description="Disordered" evidence="1">
    <location>
        <begin position="64"/>
        <end position="88"/>
    </location>
</feature>
<protein>
    <recommendedName>
        <fullName evidence="5">Major facilitator superfamily (MFS) profile domain-containing protein</fullName>
    </recommendedName>
</protein>
<evidence type="ECO:0008006" key="5">
    <source>
        <dbReference type="Google" id="ProtNLM"/>
    </source>
</evidence>
<evidence type="ECO:0000256" key="2">
    <source>
        <dbReference type="SAM" id="Phobius"/>
    </source>
</evidence>
<organism evidence="3 4">
    <name type="scientific">Tectimicrobiota bacterium</name>
    <dbReference type="NCBI Taxonomy" id="2528274"/>
    <lineage>
        <taxon>Bacteria</taxon>
        <taxon>Pseudomonadati</taxon>
        <taxon>Nitrospinota/Tectimicrobiota group</taxon>
        <taxon>Candidatus Tectimicrobiota</taxon>
    </lineage>
</organism>
<reference evidence="3" key="1">
    <citation type="submission" date="2020-07" db="EMBL/GenBank/DDBJ databases">
        <title>Huge and variable diversity of episymbiotic CPR bacteria and DPANN archaea in groundwater ecosystems.</title>
        <authorList>
            <person name="He C.Y."/>
            <person name="Keren R."/>
            <person name="Whittaker M."/>
            <person name="Farag I.F."/>
            <person name="Doudna J."/>
            <person name="Cate J.H.D."/>
            <person name="Banfield J.F."/>
        </authorList>
    </citation>
    <scope>NUCLEOTIDE SEQUENCE</scope>
    <source>
        <strain evidence="3">NC_groundwater_672_Ag_B-0.1um_62_36</strain>
    </source>
</reference>
<comment type="caution">
    <text evidence="3">The sequence shown here is derived from an EMBL/GenBank/DDBJ whole genome shotgun (WGS) entry which is preliminary data.</text>
</comment>
<dbReference type="EMBL" id="JACPRF010000362">
    <property type="protein sequence ID" value="MBI2877556.1"/>
    <property type="molecule type" value="Genomic_DNA"/>
</dbReference>
<feature type="transmembrane region" description="Helical" evidence="2">
    <location>
        <begin position="12"/>
        <end position="37"/>
    </location>
</feature>
<dbReference type="InterPro" id="IPR036259">
    <property type="entry name" value="MFS_trans_sf"/>
</dbReference>
<dbReference type="SUPFAM" id="SSF103473">
    <property type="entry name" value="MFS general substrate transporter"/>
    <property type="match status" value="1"/>
</dbReference>